<keyword evidence="2" id="KW-1185">Reference proteome</keyword>
<sequence>MTPVVLDSVKHADLKYHADAFPTAPFVPVIAPEIPFCADNLVIVFTIEKEPKMVALLGRTKNVLIDKDYKGTVPSSVQNYPFFLAQIGEQTAICFDKDAQQIKGDGEALFKDGKPTPFLQNLKEVMKNYADLDMRTRVAAAEFQKAGILEAKELGINSSGKESSLLNGFSVVNREKLLKLSDKKLADFARRGYLELAYFHLKSLANFQRLGDKIMQLDPPITPKEAKK</sequence>
<dbReference type="OrthoDB" id="9800147at2"/>
<organism evidence="1 2">
    <name type="scientific">Campylobacter gracilis RM3268</name>
    <dbReference type="NCBI Taxonomy" id="553220"/>
    <lineage>
        <taxon>Bacteria</taxon>
        <taxon>Pseudomonadati</taxon>
        <taxon>Campylobacterota</taxon>
        <taxon>Epsilonproteobacteria</taxon>
        <taxon>Campylobacterales</taxon>
        <taxon>Campylobacteraceae</taxon>
        <taxon>Campylobacter</taxon>
    </lineage>
</organism>
<protein>
    <submittedName>
        <fullName evidence="1">SapC</fullName>
    </submittedName>
</protein>
<reference evidence="1 2" key="1">
    <citation type="submission" date="2009-07" db="EMBL/GenBank/DDBJ databases">
        <authorList>
            <person name="Madupu R."/>
            <person name="Sebastian Y."/>
            <person name="Durkin A.S."/>
            <person name="Torralba M."/>
            <person name="Methe B."/>
            <person name="Sutton G.G."/>
            <person name="Strausberg R.L."/>
            <person name="Nelson K.E."/>
        </authorList>
    </citation>
    <scope>NUCLEOTIDE SEQUENCE [LARGE SCALE GENOMIC DNA]</scope>
    <source>
        <strain evidence="1 2">RM3268</strain>
    </source>
</reference>
<dbReference type="Pfam" id="PF07277">
    <property type="entry name" value="SapC"/>
    <property type="match status" value="1"/>
</dbReference>
<dbReference type="AlphaFoldDB" id="C8PI73"/>
<gene>
    <name evidence="1" type="ORF">CAMGR0001_0054</name>
</gene>
<evidence type="ECO:0000313" key="2">
    <source>
        <dbReference type="Proteomes" id="UP000005709"/>
    </source>
</evidence>
<dbReference type="RefSeq" id="WP_005871501.1">
    <property type="nucleotide sequence ID" value="NZ_ACYG01000025.1"/>
</dbReference>
<dbReference type="Proteomes" id="UP000005709">
    <property type="component" value="Unassembled WGS sequence"/>
</dbReference>
<accession>C8PI73</accession>
<dbReference type="STRING" id="824.CGRAC_0118"/>
<evidence type="ECO:0000313" key="1">
    <source>
        <dbReference type="EMBL" id="EEV17463.1"/>
    </source>
</evidence>
<dbReference type="EMBL" id="ACYG01000025">
    <property type="protein sequence ID" value="EEV17463.1"/>
    <property type="molecule type" value="Genomic_DNA"/>
</dbReference>
<dbReference type="eggNOG" id="COG1262">
    <property type="taxonomic scope" value="Bacteria"/>
</dbReference>
<dbReference type="InterPro" id="IPR010836">
    <property type="entry name" value="SapC"/>
</dbReference>
<proteinExistence type="predicted"/>
<name>C8PI73_9BACT</name>
<comment type="caution">
    <text evidence="1">The sequence shown here is derived from an EMBL/GenBank/DDBJ whole genome shotgun (WGS) entry which is preliminary data.</text>
</comment>